<feature type="region of interest" description="Disordered" evidence="1">
    <location>
        <begin position="203"/>
        <end position="238"/>
    </location>
</feature>
<evidence type="ECO:0000313" key="3">
    <source>
        <dbReference type="Proteomes" id="UP000308199"/>
    </source>
</evidence>
<protein>
    <submittedName>
        <fullName evidence="2">Uncharacterized protein</fullName>
    </submittedName>
</protein>
<dbReference type="AlphaFoldDB" id="A0A4S4LIC0"/>
<proteinExistence type="predicted"/>
<gene>
    <name evidence="2" type="ORF">EW145_g939</name>
</gene>
<sequence>MFISILSSNLHLRTHVGEKHTNIQSQDHPKLNNGLSGSVLWDKLERGAFGNVVVKVGPRTERPQGTRPLRRWANNFLCRARMNIVERVVGTSRKSWLVAGESSIKVKDTLVTAAVKTPSKGALSTMETVEAEERRSGAPLTVVDCSIFPIDTYLAPAVGEPKGTTIDQQPECRPAAPVCRSHPWHLRISGAPPVPELPFSPPLPNIVSRTPVPSSESSLPFSPRQGTVYDLPSLATSD</sequence>
<reference evidence="2 3" key="1">
    <citation type="submission" date="2019-02" db="EMBL/GenBank/DDBJ databases">
        <title>Genome sequencing of the rare red list fungi Phellinidium pouzarii.</title>
        <authorList>
            <person name="Buettner E."/>
            <person name="Kellner H."/>
        </authorList>
    </citation>
    <scope>NUCLEOTIDE SEQUENCE [LARGE SCALE GENOMIC DNA]</scope>
    <source>
        <strain evidence="2 3">DSM 108285</strain>
    </source>
</reference>
<evidence type="ECO:0000256" key="1">
    <source>
        <dbReference type="SAM" id="MobiDB-lite"/>
    </source>
</evidence>
<dbReference type="EMBL" id="SGPK01000022">
    <property type="protein sequence ID" value="THH11031.1"/>
    <property type="molecule type" value="Genomic_DNA"/>
</dbReference>
<name>A0A4S4LIC0_9AGAM</name>
<organism evidence="2 3">
    <name type="scientific">Phellinidium pouzarii</name>
    <dbReference type="NCBI Taxonomy" id="167371"/>
    <lineage>
        <taxon>Eukaryota</taxon>
        <taxon>Fungi</taxon>
        <taxon>Dikarya</taxon>
        <taxon>Basidiomycota</taxon>
        <taxon>Agaricomycotina</taxon>
        <taxon>Agaricomycetes</taxon>
        <taxon>Hymenochaetales</taxon>
        <taxon>Hymenochaetaceae</taxon>
        <taxon>Phellinidium</taxon>
    </lineage>
</organism>
<accession>A0A4S4LIC0</accession>
<evidence type="ECO:0000313" key="2">
    <source>
        <dbReference type="EMBL" id="THH11031.1"/>
    </source>
</evidence>
<keyword evidence="3" id="KW-1185">Reference proteome</keyword>
<dbReference type="Proteomes" id="UP000308199">
    <property type="component" value="Unassembled WGS sequence"/>
</dbReference>
<comment type="caution">
    <text evidence="2">The sequence shown here is derived from an EMBL/GenBank/DDBJ whole genome shotgun (WGS) entry which is preliminary data.</text>
</comment>
<feature type="compositionally biased region" description="Polar residues" evidence="1">
    <location>
        <begin position="207"/>
        <end position="220"/>
    </location>
</feature>